<comment type="caution">
    <text evidence="7">The sequence shown here is derived from an EMBL/GenBank/DDBJ whole genome shotgun (WGS) entry which is preliminary data.</text>
</comment>
<keyword evidence="5 6" id="KW-0472">Membrane</keyword>
<dbReference type="PIRSF" id="PIRSF006060">
    <property type="entry name" value="AA_transporter"/>
    <property type="match status" value="1"/>
</dbReference>
<evidence type="ECO:0000256" key="3">
    <source>
        <dbReference type="ARBA" id="ARBA00022692"/>
    </source>
</evidence>
<keyword evidence="4 6" id="KW-1133">Transmembrane helix</keyword>
<dbReference type="GO" id="GO:0022857">
    <property type="term" value="F:transmembrane transporter activity"/>
    <property type="evidence" value="ECO:0007669"/>
    <property type="project" value="InterPro"/>
</dbReference>
<dbReference type="EMBL" id="DWZD01000011">
    <property type="protein sequence ID" value="HJA78266.1"/>
    <property type="molecule type" value="Genomic_DNA"/>
</dbReference>
<feature type="transmembrane region" description="Helical" evidence="6">
    <location>
        <begin position="169"/>
        <end position="188"/>
    </location>
</feature>
<name>A0A9D2HK87_9BACT</name>
<reference evidence="7" key="1">
    <citation type="journal article" date="2021" name="PeerJ">
        <title>Extensive microbial diversity within the chicken gut microbiome revealed by metagenomics and culture.</title>
        <authorList>
            <person name="Gilroy R."/>
            <person name="Ravi A."/>
            <person name="Getino M."/>
            <person name="Pursley I."/>
            <person name="Horton D.L."/>
            <person name="Alikhan N.F."/>
            <person name="Baker D."/>
            <person name="Gharbi K."/>
            <person name="Hall N."/>
            <person name="Watson M."/>
            <person name="Adriaenssens E.M."/>
            <person name="Foster-Nyarko E."/>
            <person name="Jarju S."/>
            <person name="Secka A."/>
            <person name="Antonio M."/>
            <person name="Oren A."/>
            <person name="Chaudhuri R.R."/>
            <person name="La Ragione R."/>
            <person name="Hildebrand F."/>
            <person name="Pallen M.J."/>
        </authorList>
    </citation>
    <scope>NUCLEOTIDE SEQUENCE</scope>
    <source>
        <strain evidence="7">5032</strain>
    </source>
</reference>
<dbReference type="AlphaFoldDB" id="A0A9D2HK87"/>
<evidence type="ECO:0000256" key="1">
    <source>
        <dbReference type="ARBA" id="ARBA00004651"/>
    </source>
</evidence>
<sequence length="493" mass="53045">MTNSQPSQRLEKTLKPSQVWALALGSIVGWGCFVLPGDSFLPNSGPLATLIAFAVGALLLCFVAVVYSYMIEYAPVAGGEYAYAYIGYGPTAAFICGWALVLGYAVIICINISALGLLVRFLLPGVFDFGELYTIAGWKVYTGEVLLMCAATLFFGIMNYRGISIAGTLQVILAFALSAGILLLFFGANAVETAQISNLNPVFAEGRSPMTSILAIVAIAPFLFVGFDTVPQVAEEFSFSPKKARNIMLAAIVWGGMLYAMVTFAVAIAIPYPDMLANMAELRARGETAWATGVVCEMAYGKFGAVVLATAVLGAVCTGINGFYVATTRLLLSMARGGIIPNWFADIHPKYHSPYKSIIFTICIVLLTPWCGRAVVGWIVDMSAVGTAIAYLYTCLAGYRLTSSKPVAERGAKPIICIIGAVVSIICILLLLTPGSPALIGPAPRWIMLAWIVLGVIFYFVKRAEWSKIPEEDMRERVLGNRNLPVFFKKDAQ</sequence>
<feature type="transmembrane region" description="Helical" evidence="6">
    <location>
        <begin position="208"/>
        <end position="227"/>
    </location>
</feature>
<keyword evidence="3 6" id="KW-0812">Transmembrane</keyword>
<organism evidence="7 8">
    <name type="scientific">Candidatus Desulfovibrio intestinavium</name>
    <dbReference type="NCBI Taxonomy" id="2838534"/>
    <lineage>
        <taxon>Bacteria</taxon>
        <taxon>Pseudomonadati</taxon>
        <taxon>Thermodesulfobacteriota</taxon>
        <taxon>Desulfovibrionia</taxon>
        <taxon>Desulfovibrionales</taxon>
        <taxon>Desulfovibrionaceae</taxon>
        <taxon>Desulfovibrio</taxon>
    </lineage>
</organism>
<evidence type="ECO:0000313" key="7">
    <source>
        <dbReference type="EMBL" id="HJA78266.1"/>
    </source>
</evidence>
<keyword evidence="2" id="KW-1003">Cell membrane</keyword>
<feature type="transmembrane region" description="Helical" evidence="6">
    <location>
        <begin position="382"/>
        <end position="402"/>
    </location>
</feature>
<feature type="transmembrane region" description="Helical" evidence="6">
    <location>
        <begin position="138"/>
        <end position="157"/>
    </location>
</feature>
<protein>
    <submittedName>
        <fullName evidence="7">APC family permease</fullName>
    </submittedName>
</protein>
<gene>
    <name evidence="7" type="ORF">H9784_01660</name>
</gene>
<proteinExistence type="predicted"/>
<evidence type="ECO:0000256" key="5">
    <source>
        <dbReference type="ARBA" id="ARBA00023136"/>
    </source>
</evidence>
<dbReference type="Pfam" id="PF13520">
    <property type="entry name" value="AA_permease_2"/>
    <property type="match status" value="1"/>
</dbReference>
<feature type="transmembrane region" description="Helical" evidence="6">
    <location>
        <begin position="414"/>
        <end position="432"/>
    </location>
</feature>
<dbReference type="PANTHER" id="PTHR42770:SF7">
    <property type="entry name" value="MEMBRANE PROTEIN"/>
    <property type="match status" value="1"/>
</dbReference>
<accession>A0A9D2HK87</accession>
<dbReference type="PANTHER" id="PTHR42770">
    <property type="entry name" value="AMINO ACID TRANSPORTER-RELATED"/>
    <property type="match status" value="1"/>
</dbReference>
<evidence type="ECO:0000256" key="2">
    <source>
        <dbReference type="ARBA" id="ARBA00022475"/>
    </source>
</evidence>
<comment type="subcellular location">
    <subcellularLocation>
        <location evidence="1">Cell membrane</location>
        <topology evidence="1">Multi-pass membrane protein</topology>
    </subcellularLocation>
</comment>
<feature type="transmembrane region" description="Helical" evidence="6">
    <location>
        <begin position="303"/>
        <end position="326"/>
    </location>
</feature>
<feature type="transmembrane region" description="Helical" evidence="6">
    <location>
        <begin position="247"/>
        <end position="272"/>
    </location>
</feature>
<reference evidence="7" key="2">
    <citation type="submission" date="2021-04" db="EMBL/GenBank/DDBJ databases">
        <authorList>
            <person name="Gilroy R."/>
        </authorList>
    </citation>
    <scope>NUCLEOTIDE SEQUENCE</scope>
    <source>
        <strain evidence="7">5032</strain>
    </source>
</reference>
<dbReference type="Proteomes" id="UP000823821">
    <property type="component" value="Unassembled WGS sequence"/>
</dbReference>
<feature type="transmembrane region" description="Helical" evidence="6">
    <location>
        <begin position="444"/>
        <end position="461"/>
    </location>
</feature>
<feature type="transmembrane region" description="Helical" evidence="6">
    <location>
        <begin position="20"/>
        <end position="41"/>
    </location>
</feature>
<dbReference type="InterPro" id="IPR050367">
    <property type="entry name" value="APC_superfamily"/>
</dbReference>
<dbReference type="Gene3D" id="1.20.1740.10">
    <property type="entry name" value="Amino acid/polyamine transporter I"/>
    <property type="match status" value="1"/>
</dbReference>
<dbReference type="GO" id="GO:0005886">
    <property type="term" value="C:plasma membrane"/>
    <property type="evidence" value="ECO:0007669"/>
    <property type="project" value="UniProtKB-SubCell"/>
</dbReference>
<evidence type="ECO:0000256" key="4">
    <source>
        <dbReference type="ARBA" id="ARBA00022989"/>
    </source>
</evidence>
<dbReference type="InterPro" id="IPR002293">
    <property type="entry name" value="AA/rel_permease1"/>
</dbReference>
<feature type="transmembrane region" description="Helical" evidence="6">
    <location>
        <begin position="358"/>
        <end position="376"/>
    </location>
</feature>
<feature type="transmembrane region" description="Helical" evidence="6">
    <location>
        <begin position="47"/>
        <end position="71"/>
    </location>
</feature>
<evidence type="ECO:0000256" key="6">
    <source>
        <dbReference type="SAM" id="Phobius"/>
    </source>
</evidence>
<evidence type="ECO:0000313" key="8">
    <source>
        <dbReference type="Proteomes" id="UP000823821"/>
    </source>
</evidence>
<feature type="transmembrane region" description="Helical" evidence="6">
    <location>
        <begin position="92"/>
        <end position="118"/>
    </location>
</feature>